<organism evidence="3 4">
    <name type="scientific">Pseudomonas fluorescens</name>
    <dbReference type="NCBI Taxonomy" id="294"/>
    <lineage>
        <taxon>Bacteria</taxon>
        <taxon>Pseudomonadati</taxon>
        <taxon>Pseudomonadota</taxon>
        <taxon>Gammaproteobacteria</taxon>
        <taxon>Pseudomonadales</taxon>
        <taxon>Pseudomonadaceae</taxon>
        <taxon>Pseudomonas</taxon>
    </lineage>
</organism>
<dbReference type="GO" id="GO:0006749">
    <property type="term" value="P:glutathione metabolic process"/>
    <property type="evidence" value="ECO:0007669"/>
    <property type="project" value="InterPro"/>
</dbReference>
<dbReference type="GO" id="GO:0046872">
    <property type="term" value="F:metal ion binding"/>
    <property type="evidence" value="ECO:0007669"/>
    <property type="project" value="UniProtKB-KW"/>
</dbReference>
<dbReference type="Pfam" id="PF00753">
    <property type="entry name" value="Lactamase_B"/>
    <property type="match status" value="1"/>
</dbReference>
<dbReference type="SUPFAM" id="SSF56281">
    <property type="entry name" value="Metallo-hydrolase/oxidoreductase"/>
    <property type="match status" value="1"/>
</dbReference>
<dbReference type="CDD" id="cd07724">
    <property type="entry name" value="POD-like_MBL-fold"/>
    <property type="match status" value="1"/>
</dbReference>
<dbReference type="Proteomes" id="UP000692896">
    <property type="component" value="Unassembled WGS sequence"/>
</dbReference>
<dbReference type="RefSeq" id="WP_214912078.1">
    <property type="nucleotide sequence ID" value="NZ_JAGGNX010000014.1"/>
</dbReference>
<dbReference type="AlphaFoldDB" id="A0A944DLV5"/>
<dbReference type="PANTHER" id="PTHR43084">
    <property type="entry name" value="PERSULFIDE DIOXYGENASE ETHE1"/>
    <property type="match status" value="1"/>
</dbReference>
<dbReference type="Gene3D" id="3.60.15.10">
    <property type="entry name" value="Ribonuclease Z/Hydroxyacylglutathione hydrolase-like"/>
    <property type="match status" value="1"/>
</dbReference>
<dbReference type="GO" id="GO:0070813">
    <property type="term" value="P:hydrogen sulfide metabolic process"/>
    <property type="evidence" value="ECO:0007669"/>
    <property type="project" value="TreeGrafter"/>
</dbReference>
<feature type="domain" description="Metallo-beta-lactamase" evidence="2">
    <location>
        <begin position="16"/>
        <end position="210"/>
    </location>
</feature>
<dbReference type="EMBL" id="JAGGOB010000021">
    <property type="protein sequence ID" value="MBT2329220.1"/>
    <property type="molecule type" value="Genomic_DNA"/>
</dbReference>
<evidence type="ECO:0000313" key="3">
    <source>
        <dbReference type="EMBL" id="MBT2329220.1"/>
    </source>
</evidence>
<reference evidence="3" key="1">
    <citation type="submission" date="2021-03" db="EMBL/GenBank/DDBJ databases">
        <title>Genomic analysis provides insights into the functional capacity of soil bacteria communities inhabiting an altitudinal gradient in the Atacama Desert.</title>
        <authorList>
            <person name="Gonzalez M."/>
            <person name="Maldonado J."/>
            <person name="Maza F."/>
            <person name="Hodar C."/>
            <person name="Cortes M."/>
            <person name="Palma R."/>
            <person name="Andreani C."/>
            <person name="Gaete A."/>
            <person name="Vasquez-Dean J."/>
            <person name="Acuna V."/>
            <person name="Aguado M."/>
            <person name="Mandakovic D."/>
            <person name="Latorre M."/>
            <person name="Orellana A."/>
            <person name="Gutierrez R."/>
            <person name="Montecino M."/>
            <person name="Allende M."/>
            <person name="Maass A."/>
            <person name="Cambiazo V."/>
        </authorList>
    </citation>
    <scope>NUCLEOTIDE SEQUENCE</scope>
    <source>
        <strain evidence="3">ISL-25</strain>
    </source>
</reference>
<dbReference type="PANTHER" id="PTHR43084:SF1">
    <property type="entry name" value="PERSULFIDE DIOXYGENASE ETHE1, MITOCHONDRIAL"/>
    <property type="match status" value="1"/>
</dbReference>
<accession>A0A944DLV5</accession>
<dbReference type="SMART" id="SM00849">
    <property type="entry name" value="Lactamase_B"/>
    <property type="match status" value="1"/>
</dbReference>
<dbReference type="InterPro" id="IPR051682">
    <property type="entry name" value="Mito_Persulfide_Diox"/>
</dbReference>
<protein>
    <submittedName>
        <fullName evidence="3">MBL fold metallo-hydrolase</fullName>
    </submittedName>
</protein>
<evidence type="ECO:0000259" key="2">
    <source>
        <dbReference type="SMART" id="SM00849"/>
    </source>
</evidence>
<dbReference type="InterPro" id="IPR044528">
    <property type="entry name" value="POD-like_MBL-fold"/>
</dbReference>
<name>A0A944DLV5_PSEFL</name>
<proteinExistence type="predicted"/>
<dbReference type="GO" id="GO:0050313">
    <property type="term" value="F:sulfur dioxygenase activity"/>
    <property type="evidence" value="ECO:0007669"/>
    <property type="project" value="InterPro"/>
</dbReference>
<comment type="caution">
    <text evidence="3">The sequence shown here is derived from an EMBL/GenBank/DDBJ whole genome shotgun (WGS) entry which is preliminary data.</text>
</comment>
<dbReference type="InterPro" id="IPR036866">
    <property type="entry name" value="RibonucZ/Hydroxyglut_hydro"/>
</dbReference>
<evidence type="ECO:0000256" key="1">
    <source>
        <dbReference type="ARBA" id="ARBA00022723"/>
    </source>
</evidence>
<gene>
    <name evidence="3" type="ORF">J7E47_10865</name>
</gene>
<sequence>MSATLHVEGFFDPDTHTVSYIVLDQATRHCALVDSVLDYDPKSGHTTTRSADTLIARVAELDAKVQWILETHVHADHLTAAPYLKEQLGGKIGIGSRITTVQQTFGALFNTGDEMAQDGSQFDHLFVNEYPFSIGSLECRALHTPGHTPACMTYVVSDSRQTVAFVGDTLFMPDYGTARCDFPGGDARTLFRSINKVLSLPADTVLYMCHDYQPDGREVLFASTVAEQRADNIHVRNGISEEAFVAMRTQRDSTLEMPTLILPSVQVNMRAGHLPEPEANGTRYLKIPLNAL</sequence>
<dbReference type="InterPro" id="IPR001279">
    <property type="entry name" value="Metallo-B-lactamas"/>
</dbReference>
<keyword evidence="1" id="KW-0479">Metal-binding</keyword>
<evidence type="ECO:0000313" key="4">
    <source>
        <dbReference type="Proteomes" id="UP000692896"/>
    </source>
</evidence>